<evidence type="ECO:0000313" key="2">
    <source>
        <dbReference type="EnsemblPlants" id="TraesCS5A02G334100.1.cds1"/>
    </source>
</evidence>
<reference evidence="2" key="2">
    <citation type="submission" date="2018-10" db="UniProtKB">
        <authorList>
            <consortium name="EnsemblPlants"/>
        </authorList>
    </citation>
    <scope>IDENTIFICATION</scope>
</reference>
<reference evidence="2" key="1">
    <citation type="submission" date="2018-08" db="EMBL/GenBank/DDBJ databases">
        <authorList>
            <person name="Rossello M."/>
        </authorList>
    </citation>
    <scope>NUCLEOTIDE SEQUENCE [LARGE SCALE GENOMIC DNA]</scope>
    <source>
        <strain evidence="2">cv. Chinese Spring</strain>
    </source>
</reference>
<feature type="region of interest" description="Disordered" evidence="1">
    <location>
        <begin position="1"/>
        <end position="36"/>
    </location>
</feature>
<evidence type="ECO:0000256" key="1">
    <source>
        <dbReference type="SAM" id="MobiDB-lite"/>
    </source>
</evidence>
<dbReference type="Gramene" id="TraesSYM5A03G02739030.1">
    <property type="protein sequence ID" value="TraesSYM5A03G02739030.1.CDS1"/>
    <property type="gene ID" value="TraesSYM5A03G02739030"/>
</dbReference>
<sequence length="152" mass="16127">MATQPHQSSMKILQREAEPAKGKMEPEPKTKRADAAAPAAFTALEFAAAEQLLHLRRSSASSGTPRAHPVATSVAPSGSSFSSSLRSVNAPPAAPSPGAVILGGCVDWEEEEEDEVAGSQRRVKRYRLITEIYAATEEIGGRSGGSRKNKKE</sequence>
<dbReference type="Gramene" id="TraesCS5A02G334100.1">
    <property type="protein sequence ID" value="TraesCS5A02G334100.1.cds1"/>
    <property type="gene ID" value="TraesCS5A02G334100"/>
</dbReference>
<evidence type="ECO:0000313" key="3">
    <source>
        <dbReference type="Proteomes" id="UP000019116"/>
    </source>
</evidence>
<feature type="compositionally biased region" description="Polar residues" evidence="1">
    <location>
        <begin position="1"/>
        <end position="11"/>
    </location>
</feature>
<dbReference type="PANTHER" id="PTHR35167">
    <property type="entry name" value="OS05G0216466 PROTEIN"/>
    <property type="match status" value="1"/>
</dbReference>
<accession>A0A3B6KMV0</accession>
<keyword evidence="3" id="KW-1185">Reference proteome</keyword>
<dbReference type="Proteomes" id="UP000019116">
    <property type="component" value="Chromosome 5A"/>
</dbReference>
<dbReference type="Gramene" id="TraesCS5A03G0806000.1">
    <property type="protein sequence ID" value="TraesCS5A03G0806000.1.CDS1"/>
    <property type="gene ID" value="TraesCS5A03G0806000"/>
</dbReference>
<dbReference type="Gramene" id="TraesNOR5A03G02733370.1">
    <property type="protein sequence ID" value="TraesNOR5A03G02733370.1.CDS1"/>
    <property type="gene ID" value="TraesNOR5A03G02733370"/>
</dbReference>
<dbReference type="AlphaFoldDB" id="A0A3B6KMV0"/>
<proteinExistence type="predicted"/>
<dbReference type="Gramene" id="TraesCAD_scaffold_025371_01G000400.1">
    <property type="protein sequence ID" value="TraesCAD_scaffold_025371_01G000400.1"/>
    <property type="gene ID" value="TraesCAD_scaffold_025371_01G000400"/>
</dbReference>
<dbReference type="Gramene" id="TraesWEE_scaffold_044550_01G000400.1">
    <property type="protein sequence ID" value="TraesWEE_scaffold_044550_01G000400.1"/>
    <property type="gene ID" value="TraesWEE_scaffold_044550_01G000400"/>
</dbReference>
<organism evidence="2">
    <name type="scientific">Triticum aestivum</name>
    <name type="common">Wheat</name>
    <dbReference type="NCBI Taxonomy" id="4565"/>
    <lineage>
        <taxon>Eukaryota</taxon>
        <taxon>Viridiplantae</taxon>
        <taxon>Streptophyta</taxon>
        <taxon>Embryophyta</taxon>
        <taxon>Tracheophyta</taxon>
        <taxon>Spermatophyta</taxon>
        <taxon>Magnoliopsida</taxon>
        <taxon>Liliopsida</taxon>
        <taxon>Poales</taxon>
        <taxon>Poaceae</taxon>
        <taxon>BOP clade</taxon>
        <taxon>Pooideae</taxon>
        <taxon>Triticodae</taxon>
        <taxon>Triticeae</taxon>
        <taxon>Triticinae</taxon>
        <taxon>Triticum</taxon>
    </lineage>
</organism>
<dbReference type="PANTHER" id="PTHR35167:SF11">
    <property type="match status" value="1"/>
</dbReference>
<dbReference type="Gramene" id="TraesROB_scaffold_022283_01G000400.1">
    <property type="protein sequence ID" value="TraesROB_scaffold_022283_01G000400.1"/>
    <property type="gene ID" value="TraesROB_scaffold_022283_01G000400"/>
</dbReference>
<dbReference type="EnsemblPlants" id="TraesCS5A02G334100.1">
    <property type="protein sequence ID" value="TraesCS5A02G334100.1.cds1"/>
    <property type="gene ID" value="TraesCS5A02G334100"/>
</dbReference>
<feature type="compositionally biased region" description="Low complexity" evidence="1">
    <location>
        <begin position="73"/>
        <end position="87"/>
    </location>
</feature>
<protein>
    <submittedName>
        <fullName evidence="2">Uncharacterized protein</fullName>
    </submittedName>
</protein>
<feature type="region of interest" description="Disordered" evidence="1">
    <location>
        <begin position="57"/>
        <end position="98"/>
    </location>
</feature>
<dbReference type="Gramene" id="TraesCLE_scaffold_033878_01G000400.1">
    <property type="protein sequence ID" value="TraesCLE_scaffold_033878_01G000400.1"/>
    <property type="gene ID" value="TraesCLE_scaffold_033878_01G000400"/>
</dbReference>
<dbReference type="Gramene" id="TraesPARA_EIv1.0_1550460.1">
    <property type="protein sequence ID" value="TraesPARA_EIv1.0_1550460.1.CDS1"/>
    <property type="gene ID" value="TraesPARA_EIv1.0_1550460"/>
</dbReference>
<dbReference type="Gramene" id="TraesRN5A0100819800.1">
    <property type="protein sequence ID" value="TraesRN5A0100819800.1"/>
    <property type="gene ID" value="TraesRN5A0100819800"/>
</dbReference>
<dbReference type="OrthoDB" id="10321489at2759"/>
<name>A0A3B6KMV0_WHEAT</name>
<feature type="compositionally biased region" description="Basic and acidic residues" evidence="1">
    <location>
        <begin position="13"/>
        <end position="34"/>
    </location>
</feature>